<evidence type="ECO:0000256" key="1">
    <source>
        <dbReference type="SAM" id="Phobius"/>
    </source>
</evidence>
<keyword evidence="1" id="KW-0472">Membrane</keyword>
<dbReference type="EMBL" id="LNQE01000932">
    <property type="protein sequence ID" value="KUG22919.1"/>
    <property type="molecule type" value="Genomic_DNA"/>
</dbReference>
<protein>
    <submittedName>
        <fullName evidence="2">Uncharacterized protein</fullName>
    </submittedName>
</protein>
<reference evidence="2" key="1">
    <citation type="journal article" date="2015" name="Proc. Natl. Acad. Sci. U.S.A.">
        <title>Networks of energetic and metabolic interactions define dynamics in microbial communities.</title>
        <authorList>
            <person name="Embree M."/>
            <person name="Liu J.K."/>
            <person name="Al-Bassam M.M."/>
            <person name="Zengler K."/>
        </authorList>
    </citation>
    <scope>NUCLEOTIDE SEQUENCE</scope>
</reference>
<keyword evidence="1" id="KW-0812">Transmembrane</keyword>
<name>A0A0W8FPS8_9ZZZZ</name>
<accession>A0A0W8FPS8</accession>
<organism evidence="2">
    <name type="scientific">hydrocarbon metagenome</name>
    <dbReference type="NCBI Taxonomy" id="938273"/>
    <lineage>
        <taxon>unclassified sequences</taxon>
        <taxon>metagenomes</taxon>
        <taxon>ecological metagenomes</taxon>
    </lineage>
</organism>
<sequence>MLRQGEDCILRNREETGDDMKQILTVLAIIAVWYALQAYILPKLGIST</sequence>
<proteinExistence type="predicted"/>
<evidence type="ECO:0000313" key="2">
    <source>
        <dbReference type="EMBL" id="KUG22919.1"/>
    </source>
</evidence>
<keyword evidence="1" id="KW-1133">Transmembrane helix</keyword>
<feature type="transmembrane region" description="Helical" evidence="1">
    <location>
        <begin position="23"/>
        <end position="41"/>
    </location>
</feature>
<gene>
    <name evidence="2" type="ORF">ASZ90_007290</name>
</gene>
<comment type="caution">
    <text evidence="2">The sequence shown here is derived from an EMBL/GenBank/DDBJ whole genome shotgun (WGS) entry which is preliminary data.</text>
</comment>
<dbReference type="AlphaFoldDB" id="A0A0W8FPS8"/>